<evidence type="ECO:0000313" key="4">
    <source>
        <dbReference type="Proteomes" id="UP000659654"/>
    </source>
</evidence>
<gene>
    <name evidence="2" type="ORF">BXYJ_LOCUS1153</name>
</gene>
<feature type="transmembrane region" description="Helical" evidence="1">
    <location>
        <begin position="7"/>
        <end position="28"/>
    </location>
</feature>
<keyword evidence="1" id="KW-0472">Membrane</keyword>
<accession>A0A1I7RL70</accession>
<dbReference type="EMBL" id="CAJFCV020000001">
    <property type="protein sequence ID" value="CAG9083368.1"/>
    <property type="molecule type" value="Genomic_DNA"/>
</dbReference>
<name>A0A1I7RL70_BURXY</name>
<reference evidence="5" key="1">
    <citation type="submission" date="2016-11" db="UniProtKB">
        <authorList>
            <consortium name="WormBaseParasite"/>
        </authorList>
    </citation>
    <scope>IDENTIFICATION</scope>
</reference>
<feature type="transmembrane region" description="Helical" evidence="1">
    <location>
        <begin position="69"/>
        <end position="95"/>
    </location>
</feature>
<reference evidence="2" key="2">
    <citation type="submission" date="2020-09" db="EMBL/GenBank/DDBJ databases">
        <authorList>
            <person name="Kikuchi T."/>
        </authorList>
    </citation>
    <scope>NUCLEOTIDE SEQUENCE</scope>
    <source>
        <strain evidence="2">Ka4C1</strain>
    </source>
</reference>
<dbReference type="OrthoDB" id="10432471at2759"/>
<proteinExistence type="predicted"/>
<dbReference type="Proteomes" id="UP000582659">
    <property type="component" value="Unassembled WGS sequence"/>
</dbReference>
<evidence type="ECO:0000256" key="1">
    <source>
        <dbReference type="SAM" id="Phobius"/>
    </source>
</evidence>
<keyword evidence="1" id="KW-0812">Transmembrane</keyword>
<evidence type="ECO:0000313" key="5">
    <source>
        <dbReference type="WBParaSite" id="BXY_0145500.1"/>
    </source>
</evidence>
<evidence type="ECO:0000313" key="3">
    <source>
        <dbReference type="Proteomes" id="UP000095284"/>
    </source>
</evidence>
<protein>
    <submittedName>
        <fullName evidence="2">(pine wood nematode) hypothetical protein</fullName>
    </submittedName>
</protein>
<organism evidence="3 5">
    <name type="scientific">Bursaphelenchus xylophilus</name>
    <name type="common">Pinewood nematode worm</name>
    <name type="synonym">Aphelenchoides xylophilus</name>
    <dbReference type="NCBI Taxonomy" id="6326"/>
    <lineage>
        <taxon>Eukaryota</taxon>
        <taxon>Metazoa</taxon>
        <taxon>Ecdysozoa</taxon>
        <taxon>Nematoda</taxon>
        <taxon>Chromadorea</taxon>
        <taxon>Rhabditida</taxon>
        <taxon>Tylenchina</taxon>
        <taxon>Tylenchomorpha</taxon>
        <taxon>Aphelenchoidea</taxon>
        <taxon>Aphelenchoididae</taxon>
        <taxon>Bursaphelenchus</taxon>
    </lineage>
</organism>
<feature type="transmembrane region" description="Helical" evidence="1">
    <location>
        <begin position="40"/>
        <end position="62"/>
    </location>
</feature>
<keyword evidence="1" id="KW-1133">Transmembrane helix</keyword>
<feature type="transmembrane region" description="Helical" evidence="1">
    <location>
        <begin position="115"/>
        <end position="135"/>
    </location>
</feature>
<dbReference type="WBParaSite" id="BXY_0145500.1">
    <property type="protein sequence ID" value="BXY_0145500.1"/>
    <property type="gene ID" value="BXY_0145500"/>
</dbReference>
<dbReference type="AlphaFoldDB" id="A0A1I7RL70"/>
<dbReference type="Proteomes" id="UP000659654">
    <property type="component" value="Unassembled WGS sequence"/>
</dbReference>
<keyword evidence="4" id="KW-1185">Reference proteome</keyword>
<dbReference type="EMBL" id="CAJFDI010000001">
    <property type="protein sequence ID" value="CAD5208917.1"/>
    <property type="molecule type" value="Genomic_DNA"/>
</dbReference>
<dbReference type="Proteomes" id="UP000095284">
    <property type="component" value="Unplaced"/>
</dbReference>
<sequence length="174" mass="19683">MGRICQIVFGVVCVLNLMIWALILWLLGRTVISGADIPCPILTALSLFLLSFFFASIFFQLFMRKKVHALLVLTLVAVVVQFITVLVLSFCLFSDDRKVNHLEENALTYVQGHRWIPLTLAFVFVPIFLIQILYLNQQVQQLQSMASLEQTGGYKRKATPYHGKNDYVSSVVVG</sequence>
<evidence type="ECO:0000313" key="2">
    <source>
        <dbReference type="EMBL" id="CAD5208917.1"/>
    </source>
</evidence>